<dbReference type="SUPFAM" id="SSF56300">
    <property type="entry name" value="Metallo-dependent phosphatases"/>
    <property type="match status" value="1"/>
</dbReference>
<dbReference type="Proteomes" id="UP000266178">
    <property type="component" value="Unassembled WGS sequence"/>
</dbReference>
<dbReference type="InterPro" id="IPR024654">
    <property type="entry name" value="Calcineurin-like_PHP_lpxH"/>
</dbReference>
<dbReference type="InterPro" id="IPR050126">
    <property type="entry name" value="Ap4A_hydrolase"/>
</dbReference>
<evidence type="ECO:0000256" key="1">
    <source>
        <dbReference type="ARBA" id="ARBA00008950"/>
    </source>
</evidence>
<sequence length="267" mass="30142">MRYLIVSDLHGNWPALEAILNEARGYDQVLFLGDAVGYYPDADRVVSWLRSVDAKGVMGNHDVWLLDIGSMKVDGPVLEILAWQAQRLSPENREYLSKLPWTHEVEGALMVHGSPLDPLAYLEEIEQAREVFNRTHHRWTFHGHTHLAGAYLSLEAAPIRPHEASEDSPPAPRGYAGDAGPRSKWVRYQRYAGGGELILAPKARAIINPGSTGQPRDGVPGAAYAIWDSQEDSVEFFRVKYNLEQVLTRLHHENFPMWLYERLVLGK</sequence>
<reference evidence="4 5" key="1">
    <citation type="submission" date="2018-08" db="EMBL/GenBank/DDBJ databases">
        <title>Meiothermus granaticius genome AF-68 sequencing project.</title>
        <authorList>
            <person name="Da Costa M.S."/>
            <person name="Albuquerque L."/>
            <person name="Raposo P."/>
            <person name="Froufe H.J.C."/>
            <person name="Barroso C.S."/>
            <person name="Egas C."/>
        </authorList>
    </citation>
    <scope>NUCLEOTIDE SEQUENCE [LARGE SCALE GENOMIC DNA]</scope>
    <source>
        <strain evidence="4 5">AF-68</strain>
    </source>
</reference>
<dbReference type="PANTHER" id="PTHR42850">
    <property type="entry name" value="METALLOPHOSPHOESTERASE"/>
    <property type="match status" value="1"/>
</dbReference>
<keyword evidence="5" id="KW-1185">Reference proteome</keyword>
<dbReference type="InterPro" id="IPR011152">
    <property type="entry name" value="Pesterase_MJ0912"/>
</dbReference>
<feature type="region of interest" description="Disordered" evidence="2">
    <location>
        <begin position="160"/>
        <end position="179"/>
    </location>
</feature>
<gene>
    <name evidence="4" type="ORF">Mgrana_01742</name>
</gene>
<dbReference type="OrthoDB" id="9800565at2"/>
<dbReference type="InterPro" id="IPR029052">
    <property type="entry name" value="Metallo-depent_PP-like"/>
</dbReference>
<dbReference type="CDD" id="cd00838">
    <property type="entry name" value="MPP_superfamily"/>
    <property type="match status" value="1"/>
</dbReference>
<evidence type="ECO:0000313" key="5">
    <source>
        <dbReference type="Proteomes" id="UP000266178"/>
    </source>
</evidence>
<dbReference type="PANTHER" id="PTHR42850:SF2">
    <property type="entry name" value="BLL5683 PROTEIN"/>
    <property type="match status" value="1"/>
</dbReference>
<dbReference type="RefSeq" id="WP_119357232.1">
    <property type="nucleotide sequence ID" value="NZ_BJXM01000019.1"/>
</dbReference>
<dbReference type="EMBL" id="QWLB01000021">
    <property type="protein sequence ID" value="RIH92311.1"/>
    <property type="molecule type" value="Genomic_DNA"/>
</dbReference>
<name>A0A399FCC4_9DEIN</name>
<proteinExistence type="inferred from homology"/>
<dbReference type="GO" id="GO:0016791">
    <property type="term" value="F:phosphatase activity"/>
    <property type="evidence" value="ECO:0007669"/>
    <property type="project" value="TreeGrafter"/>
</dbReference>
<comment type="similarity">
    <text evidence="1">Belongs to the metallophosphoesterase superfamily. YfcE family.</text>
</comment>
<accession>A0A399FCC4</accession>
<feature type="domain" description="Calcineurin-like phosphoesterase" evidence="3">
    <location>
        <begin position="1"/>
        <end position="148"/>
    </location>
</feature>
<dbReference type="AlphaFoldDB" id="A0A399FCC4"/>
<dbReference type="Gene3D" id="3.60.21.10">
    <property type="match status" value="1"/>
</dbReference>
<evidence type="ECO:0000259" key="3">
    <source>
        <dbReference type="Pfam" id="PF12850"/>
    </source>
</evidence>
<dbReference type="PIRSF" id="PIRSF000883">
    <property type="entry name" value="Pesterase_MJ0912"/>
    <property type="match status" value="1"/>
</dbReference>
<evidence type="ECO:0000256" key="2">
    <source>
        <dbReference type="SAM" id="MobiDB-lite"/>
    </source>
</evidence>
<evidence type="ECO:0000313" key="4">
    <source>
        <dbReference type="EMBL" id="RIH92311.1"/>
    </source>
</evidence>
<protein>
    <submittedName>
        <fullName evidence="4">Calcineurin-like phosphoesterase superfamily domain protein</fullName>
    </submittedName>
</protein>
<organism evidence="4 5">
    <name type="scientific">Meiothermus granaticius NBRC 107808</name>
    <dbReference type="NCBI Taxonomy" id="1227551"/>
    <lineage>
        <taxon>Bacteria</taxon>
        <taxon>Thermotogati</taxon>
        <taxon>Deinococcota</taxon>
        <taxon>Deinococci</taxon>
        <taxon>Thermales</taxon>
        <taxon>Thermaceae</taxon>
        <taxon>Meiothermus</taxon>
    </lineage>
</organism>
<dbReference type="Pfam" id="PF12850">
    <property type="entry name" value="Metallophos_2"/>
    <property type="match status" value="1"/>
</dbReference>
<dbReference type="GO" id="GO:0005737">
    <property type="term" value="C:cytoplasm"/>
    <property type="evidence" value="ECO:0007669"/>
    <property type="project" value="TreeGrafter"/>
</dbReference>
<comment type="caution">
    <text evidence="4">The sequence shown here is derived from an EMBL/GenBank/DDBJ whole genome shotgun (WGS) entry which is preliminary data.</text>
</comment>